<dbReference type="InterPro" id="IPR001647">
    <property type="entry name" value="HTH_TetR"/>
</dbReference>
<gene>
    <name evidence="4" type="ORF">GCM10017764_11090</name>
</gene>
<feature type="domain" description="HTH tetR-type" evidence="3">
    <location>
        <begin position="9"/>
        <end position="68"/>
    </location>
</feature>
<proteinExistence type="predicted"/>
<sequence length="192" mass="21856">MIKERADVKRNRNAIIDVALKMFKEKGPDFSLVGLAKQSGLSRMTFYRYFPDKSAVIGAVFCYNLEQLEKISRTFSADGLLFFELLKIVVKQRIQYNLFVPYLNEEDSTETGRKLIEVFKDPVAVAKEAGYLRADFDLRTDLLLLLTMIASVSANFPDPMKTNASRIFTFLIGGLGGEKTHKDIQFFEDIAF</sequence>
<evidence type="ECO:0000256" key="2">
    <source>
        <dbReference type="PROSITE-ProRule" id="PRU00335"/>
    </source>
</evidence>
<name>A0ABQ3HSG6_9SPHI</name>
<organism evidence="4 5">
    <name type="scientific">Sphingobacterium griseoflavum</name>
    <dbReference type="NCBI Taxonomy" id="1474952"/>
    <lineage>
        <taxon>Bacteria</taxon>
        <taxon>Pseudomonadati</taxon>
        <taxon>Bacteroidota</taxon>
        <taxon>Sphingobacteriia</taxon>
        <taxon>Sphingobacteriales</taxon>
        <taxon>Sphingobacteriaceae</taxon>
        <taxon>Sphingobacterium</taxon>
    </lineage>
</organism>
<keyword evidence="1 2" id="KW-0238">DNA-binding</keyword>
<dbReference type="RefSeq" id="WP_189625626.1">
    <property type="nucleotide sequence ID" value="NZ_BNAF01000003.1"/>
</dbReference>
<feature type="DNA-binding region" description="H-T-H motif" evidence="2">
    <location>
        <begin position="31"/>
        <end position="50"/>
    </location>
</feature>
<evidence type="ECO:0000256" key="1">
    <source>
        <dbReference type="ARBA" id="ARBA00023125"/>
    </source>
</evidence>
<evidence type="ECO:0000313" key="5">
    <source>
        <dbReference type="Proteomes" id="UP000620550"/>
    </source>
</evidence>
<dbReference type="PROSITE" id="PS50977">
    <property type="entry name" value="HTH_TETR_2"/>
    <property type="match status" value="1"/>
</dbReference>
<comment type="caution">
    <text evidence="4">The sequence shown here is derived from an EMBL/GenBank/DDBJ whole genome shotgun (WGS) entry which is preliminary data.</text>
</comment>
<evidence type="ECO:0000259" key="3">
    <source>
        <dbReference type="PROSITE" id="PS50977"/>
    </source>
</evidence>
<dbReference type="InterPro" id="IPR009057">
    <property type="entry name" value="Homeodomain-like_sf"/>
</dbReference>
<accession>A0ABQ3HSG6</accession>
<keyword evidence="5" id="KW-1185">Reference proteome</keyword>
<dbReference type="Proteomes" id="UP000620550">
    <property type="component" value="Unassembled WGS sequence"/>
</dbReference>
<dbReference type="PRINTS" id="PR00455">
    <property type="entry name" value="HTHTETR"/>
</dbReference>
<dbReference type="SUPFAM" id="SSF46689">
    <property type="entry name" value="Homeodomain-like"/>
    <property type="match status" value="1"/>
</dbReference>
<reference evidence="5" key="1">
    <citation type="journal article" date="2019" name="Int. J. Syst. Evol. Microbiol.">
        <title>The Global Catalogue of Microorganisms (GCM) 10K type strain sequencing project: providing services to taxonomists for standard genome sequencing and annotation.</title>
        <authorList>
            <consortium name="The Broad Institute Genomics Platform"/>
            <consortium name="The Broad Institute Genome Sequencing Center for Infectious Disease"/>
            <person name="Wu L."/>
            <person name="Ma J."/>
        </authorList>
    </citation>
    <scope>NUCLEOTIDE SEQUENCE [LARGE SCALE GENOMIC DNA]</scope>
    <source>
        <strain evidence="5">CGMCC 1.12966</strain>
    </source>
</reference>
<evidence type="ECO:0000313" key="4">
    <source>
        <dbReference type="EMBL" id="GHE29831.1"/>
    </source>
</evidence>
<protein>
    <recommendedName>
        <fullName evidence="3">HTH tetR-type domain-containing protein</fullName>
    </recommendedName>
</protein>
<dbReference type="Pfam" id="PF00440">
    <property type="entry name" value="TetR_N"/>
    <property type="match status" value="1"/>
</dbReference>
<dbReference type="Gene3D" id="1.10.357.10">
    <property type="entry name" value="Tetracycline Repressor, domain 2"/>
    <property type="match status" value="1"/>
</dbReference>
<dbReference type="EMBL" id="BNAF01000003">
    <property type="protein sequence ID" value="GHE29831.1"/>
    <property type="molecule type" value="Genomic_DNA"/>
</dbReference>